<keyword evidence="4" id="KW-0325">Glycoprotein</keyword>
<dbReference type="Pfam" id="PF13330">
    <property type="entry name" value="Mucin2_WxxW"/>
    <property type="match status" value="1"/>
</dbReference>
<evidence type="ECO:0000256" key="5">
    <source>
        <dbReference type="SAM" id="Phobius"/>
    </source>
</evidence>
<dbReference type="KEGG" id="lgi:LOTGIDRAFT_165469"/>
<sequence length="278" mass="30812">MVWWPVRCHSRFGSSVSWTLWYNTDEPSDGEDIETFIRIQKINNEVCKDGEPEDVECRVVGDEESTFVSQKLWKGNTLKLPCTKYGVTCLDVDQEHERKCFDYEIRFLCSHDEDARVTNSGAFIALSAGCSILIPLICVLIIKCRKSRLAQNQRNASATTPAQNCDPPPSYEQLFGGSDGTLTNTASSTEDLVGSSRDRSDGYINEGFVETISGTSVSDTVIETDANFSNNRAGPSRYPGMHVSVTDLMGSTCFQYDTTPPPTYNEALEILKSVPPKT</sequence>
<dbReference type="RefSeq" id="XP_009060730.1">
    <property type="nucleotide sequence ID" value="XM_009062482.1"/>
</dbReference>
<feature type="transmembrane region" description="Helical" evidence="5">
    <location>
        <begin position="122"/>
        <end position="142"/>
    </location>
</feature>
<evidence type="ECO:0000256" key="4">
    <source>
        <dbReference type="ARBA" id="ARBA00023180"/>
    </source>
</evidence>
<keyword evidence="8" id="KW-1185">Reference proteome</keyword>
<gene>
    <name evidence="7" type="ORF">LOTGIDRAFT_165469</name>
</gene>
<dbReference type="AlphaFoldDB" id="V3ZWB9"/>
<organism evidence="7 8">
    <name type="scientific">Lottia gigantea</name>
    <name type="common">Giant owl limpet</name>
    <dbReference type="NCBI Taxonomy" id="225164"/>
    <lineage>
        <taxon>Eukaryota</taxon>
        <taxon>Metazoa</taxon>
        <taxon>Spiralia</taxon>
        <taxon>Lophotrochozoa</taxon>
        <taxon>Mollusca</taxon>
        <taxon>Gastropoda</taxon>
        <taxon>Patellogastropoda</taxon>
        <taxon>Lottioidea</taxon>
        <taxon>Lottiidae</taxon>
        <taxon>Lottia</taxon>
    </lineage>
</organism>
<protein>
    <recommendedName>
        <fullName evidence="6">WxxW domain-containing protein</fullName>
    </recommendedName>
</protein>
<reference evidence="7 8" key="1">
    <citation type="journal article" date="2013" name="Nature">
        <title>Insights into bilaterian evolution from three spiralian genomes.</title>
        <authorList>
            <person name="Simakov O."/>
            <person name="Marletaz F."/>
            <person name="Cho S.J."/>
            <person name="Edsinger-Gonzales E."/>
            <person name="Havlak P."/>
            <person name="Hellsten U."/>
            <person name="Kuo D.H."/>
            <person name="Larsson T."/>
            <person name="Lv J."/>
            <person name="Arendt D."/>
            <person name="Savage R."/>
            <person name="Osoegawa K."/>
            <person name="de Jong P."/>
            <person name="Grimwood J."/>
            <person name="Chapman J.A."/>
            <person name="Shapiro H."/>
            <person name="Aerts A."/>
            <person name="Otillar R.P."/>
            <person name="Terry A.Y."/>
            <person name="Boore J.L."/>
            <person name="Grigoriev I.V."/>
            <person name="Lindberg D.R."/>
            <person name="Seaver E.C."/>
            <person name="Weisblat D.A."/>
            <person name="Putnam N.H."/>
            <person name="Rokhsar D.S."/>
        </authorList>
    </citation>
    <scope>NUCLEOTIDE SEQUENCE [LARGE SCALE GENOMIC DNA]</scope>
</reference>
<evidence type="ECO:0000256" key="1">
    <source>
        <dbReference type="ARBA" id="ARBA00004613"/>
    </source>
</evidence>
<evidence type="ECO:0000256" key="2">
    <source>
        <dbReference type="ARBA" id="ARBA00022525"/>
    </source>
</evidence>
<dbReference type="HOGENOM" id="CLU_1002166_0_0_1"/>
<dbReference type="OrthoDB" id="6103516at2759"/>
<keyword evidence="2" id="KW-0964">Secreted</keyword>
<dbReference type="GO" id="GO:0005576">
    <property type="term" value="C:extracellular region"/>
    <property type="evidence" value="ECO:0007669"/>
    <property type="project" value="UniProtKB-SubCell"/>
</dbReference>
<evidence type="ECO:0000259" key="6">
    <source>
        <dbReference type="Pfam" id="PF13330"/>
    </source>
</evidence>
<dbReference type="InterPro" id="IPR025155">
    <property type="entry name" value="WxxW_domain"/>
</dbReference>
<evidence type="ECO:0000256" key="3">
    <source>
        <dbReference type="ARBA" id="ARBA00022729"/>
    </source>
</evidence>
<keyword evidence="5" id="KW-0472">Membrane</keyword>
<accession>V3ZWB9</accession>
<keyword evidence="3" id="KW-0732">Signal</keyword>
<name>V3ZWB9_LOTGI</name>
<keyword evidence="5" id="KW-0812">Transmembrane</keyword>
<dbReference type="GeneID" id="20240081"/>
<dbReference type="CTD" id="20240081"/>
<evidence type="ECO:0000313" key="7">
    <source>
        <dbReference type="EMBL" id="ESO88682.1"/>
    </source>
</evidence>
<keyword evidence="5" id="KW-1133">Transmembrane helix</keyword>
<proteinExistence type="predicted"/>
<comment type="subcellular location">
    <subcellularLocation>
        <location evidence="1">Secreted</location>
    </subcellularLocation>
</comment>
<feature type="domain" description="WxxW" evidence="6">
    <location>
        <begin position="18"/>
        <end position="109"/>
    </location>
</feature>
<evidence type="ECO:0000313" key="8">
    <source>
        <dbReference type="Proteomes" id="UP000030746"/>
    </source>
</evidence>
<dbReference type="OMA" id="PAYNDAM"/>
<dbReference type="Proteomes" id="UP000030746">
    <property type="component" value="Unassembled WGS sequence"/>
</dbReference>
<dbReference type="EMBL" id="KB202656">
    <property type="protein sequence ID" value="ESO88682.1"/>
    <property type="molecule type" value="Genomic_DNA"/>
</dbReference>